<dbReference type="PANTHER" id="PTHR31465:SF34">
    <property type="entry name" value="DOMAIN PROTEIN, PUTATIVE (AFU_ORTHOLOGUE AFUA_3G00480)-RELATED"/>
    <property type="match status" value="1"/>
</dbReference>
<protein>
    <recommendedName>
        <fullName evidence="8">RTA1 domain protein</fullName>
    </recommendedName>
</protein>
<evidence type="ECO:0008006" key="8">
    <source>
        <dbReference type="Google" id="ProtNLM"/>
    </source>
</evidence>
<gene>
    <name evidence="6" type="ORF">K460DRAFT_428191</name>
</gene>
<sequence>MENGKPVPDSVYLYDPVNWASPMFAAWFMVAGIAHLWQCIHYKAFKVTGLHPFCALLFTVGFVIRSYDAFHYDKFETYMASTIFIYCAPPILELANYHVLGRILYYVPYFSPLNPGRTLTTFGTISMVVEVLNALGVSYLANPNIDESYVKLGQGLMKASLIIQIGVIVLFCVIAGLFHRRCIKAGITSRKVQGPLLTMYISMMLILVRTIYRVVEHFGASRAPANPGKAFDPMSLSPIIRYEWFFWVFEASLMLINTVLWNYRHPRRYLPQDYHVYLAQDGQTELQGLGWKDDMPWFMTFIDPCGLTVRLTGISKKKERPFWETNGFEGLQATVESSQCAGQKV</sequence>
<dbReference type="OrthoDB" id="3358017at2759"/>
<dbReference type="Pfam" id="PF04479">
    <property type="entry name" value="RTA1"/>
    <property type="match status" value="1"/>
</dbReference>
<reference evidence="6" key="1">
    <citation type="submission" date="2020-01" db="EMBL/GenBank/DDBJ databases">
        <authorList>
            <consortium name="DOE Joint Genome Institute"/>
            <person name="Haridas S."/>
            <person name="Albert R."/>
            <person name="Binder M."/>
            <person name="Bloem J."/>
            <person name="Labutti K."/>
            <person name="Salamov A."/>
            <person name="Andreopoulos B."/>
            <person name="Baker S.E."/>
            <person name="Barry K."/>
            <person name="Bills G."/>
            <person name="Bluhm B.H."/>
            <person name="Cannon C."/>
            <person name="Castanera R."/>
            <person name="Culley D.E."/>
            <person name="Daum C."/>
            <person name="Ezra D."/>
            <person name="Gonzalez J.B."/>
            <person name="Henrissat B."/>
            <person name="Kuo A."/>
            <person name="Liang C."/>
            <person name="Lipzen A."/>
            <person name="Lutzoni F."/>
            <person name="Magnuson J."/>
            <person name="Mondo S."/>
            <person name="Nolan M."/>
            <person name="Ohm R."/>
            <person name="Pangilinan J."/>
            <person name="Park H.-J."/>
            <person name="Ramirez L."/>
            <person name="Alfaro M."/>
            <person name="Sun H."/>
            <person name="Tritt A."/>
            <person name="Yoshinaga Y."/>
            <person name="Zwiers L.-H."/>
            <person name="Turgeon B.G."/>
            <person name="Goodwin S.B."/>
            <person name="Spatafora J.W."/>
            <person name="Crous P.W."/>
            <person name="Grigoriev I.V."/>
        </authorList>
    </citation>
    <scope>NUCLEOTIDE SEQUENCE</scope>
    <source>
        <strain evidence="6">CBS 394.84</strain>
    </source>
</reference>
<dbReference type="GeneID" id="63855539"/>
<feature type="transmembrane region" description="Helical" evidence="5">
    <location>
        <begin position="192"/>
        <end position="212"/>
    </location>
</feature>
<evidence type="ECO:0000313" key="6">
    <source>
        <dbReference type="EMBL" id="KAF1848805.1"/>
    </source>
</evidence>
<comment type="caution">
    <text evidence="6">The sequence shown here is derived from an EMBL/GenBank/DDBJ whole genome shotgun (WGS) entry which is preliminary data.</text>
</comment>
<keyword evidence="3 5" id="KW-1133">Transmembrane helix</keyword>
<evidence type="ECO:0000256" key="1">
    <source>
        <dbReference type="ARBA" id="ARBA00004141"/>
    </source>
</evidence>
<keyword evidence="2 5" id="KW-0812">Transmembrane</keyword>
<keyword evidence="4 5" id="KW-0472">Membrane</keyword>
<evidence type="ECO:0000256" key="5">
    <source>
        <dbReference type="SAM" id="Phobius"/>
    </source>
</evidence>
<dbReference type="AlphaFoldDB" id="A0A9P4GNH2"/>
<dbReference type="GO" id="GO:0016020">
    <property type="term" value="C:membrane"/>
    <property type="evidence" value="ECO:0007669"/>
    <property type="project" value="UniProtKB-SubCell"/>
</dbReference>
<evidence type="ECO:0000256" key="2">
    <source>
        <dbReference type="ARBA" id="ARBA00022692"/>
    </source>
</evidence>
<evidence type="ECO:0000256" key="4">
    <source>
        <dbReference type="ARBA" id="ARBA00023136"/>
    </source>
</evidence>
<feature type="transmembrane region" description="Helical" evidence="5">
    <location>
        <begin position="20"/>
        <end position="37"/>
    </location>
</feature>
<comment type="subcellular location">
    <subcellularLocation>
        <location evidence="1">Membrane</location>
        <topology evidence="1">Multi-pass membrane protein</topology>
    </subcellularLocation>
</comment>
<keyword evidence="7" id="KW-1185">Reference proteome</keyword>
<accession>A0A9P4GNH2</accession>
<feature type="transmembrane region" description="Helical" evidence="5">
    <location>
        <begin position="44"/>
        <end position="63"/>
    </location>
</feature>
<organism evidence="6 7">
    <name type="scientific">Cucurbitaria berberidis CBS 394.84</name>
    <dbReference type="NCBI Taxonomy" id="1168544"/>
    <lineage>
        <taxon>Eukaryota</taxon>
        <taxon>Fungi</taxon>
        <taxon>Dikarya</taxon>
        <taxon>Ascomycota</taxon>
        <taxon>Pezizomycotina</taxon>
        <taxon>Dothideomycetes</taxon>
        <taxon>Pleosporomycetidae</taxon>
        <taxon>Pleosporales</taxon>
        <taxon>Pleosporineae</taxon>
        <taxon>Cucurbitariaceae</taxon>
        <taxon>Cucurbitaria</taxon>
    </lineage>
</organism>
<feature type="transmembrane region" description="Helical" evidence="5">
    <location>
        <begin position="119"/>
        <end position="141"/>
    </location>
</feature>
<dbReference type="EMBL" id="ML976615">
    <property type="protein sequence ID" value="KAF1848805.1"/>
    <property type="molecule type" value="Genomic_DNA"/>
</dbReference>
<dbReference type="Proteomes" id="UP000800039">
    <property type="component" value="Unassembled WGS sequence"/>
</dbReference>
<proteinExistence type="predicted"/>
<evidence type="ECO:0000256" key="3">
    <source>
        <dbReference type="ARBA" id="ARBA00022989"/>
    </source>
</evidence>
<dbReference type="PANTHER" id="PTHR31465">
    <property type="entry name" value="PROTEIN RTA1-RELATED"/>
    <property type="match status" value="1"/>
</dbReference>
<evidence type="ECO:0000313" key="7">
    <source>
        <dbReference type="Proteomes" id="UP000800039"/>
    </source>
</evidence>
<feature type="transmembrane region" description="Helical" evidence="5">
    <location>
        <begin position="161"/>
        <end position="180"/>
    </location>
</feature>
<name>A0A9P4GNH2_9PLEO</name>
<dbReference type="InterPro" id="IPR007568">
    <property type="entry name" value="RTA1"/>
</dbReference>
<feature type="transmembrane region" description="Helical" evidence="5">
    <location>
        <begin position="83"/>
        <end position="107"/>
    </location>
</feature>
<feature type="transmembrane region" description="Helical" evidence="5">
    <location>
        <begin position="244"/>
        <end position="263"/>
    </location>
</feature>
<dbReference type="RefSeq" id="XP_040791368.1">
    <property type="nucleotide sequence ID" value="XM_040938285.1"/>
</dbReference>